<organism evidence="2">
    <name type="scientific">Mesocestoides corti</name>
    <name type="common">Flatworm</name>
    <dbReference type="NCBI Taxonomy" id="53468"/>
    <lineage>
        <taxon>Eukaryota</taxon>
        <taxon>Metazoa</taxon>
        <taxon>Spiralia</taxon>
        <taxon>Lophotrochozoa</taxon>
        <taxon>Platyhelminthes</taxon>
        <taxon>Cestoda</taxon>
        <taxon>Eucestoda</taxon>
        <taxon>Cyclophyllidea</taxon>
        <taxon>Mesocestoididae</taxon>
        <taxon>Mesocestoides</taxon>
    </lineage>
</organism>
<feature type="region of interest" description="Disordered" evidence="1">
    <location>
        <begin position="75"/>
        <end position="101"/>
    </location>
</feature>
<dbReference type="AlphaFoldDB" id="A0A5K3FK43"/>
<evidence type="ECO:0000313" key="2">
    <source>
        <dbReference type="WBParaSite" id="MCU_009060-RA"/>
    </source>
</evidence>
<proteinExistence type="predicted"/>
<name>A0A5K3FK43_MESCO</name>
<reference evidence="2" key="1">
    <citation type="submission" date="2019-11" db="UniProtKB">
        <authorList>
            <consortium name="WormBaseParasite"/>
        </authorList>
    </citation>
    <scope>IDENTIFICATION</scope>
</reference>
<sequence length="126" mass="14003">MYHVVFDVEGRRGQCTSVYSHMSIAHQCLEGPVTKAMTCVTSLLQDLTKTLEGSKADGLRRRQIVLPPLTTDYHVPRNRWPPPAPGSHQSRCHHHPRLSMPRNSSVARHQAIVGFCATCMVEASAC</sequence>
<evidence type="ECO:0000256" key="1">
    <source>
        <dbReference type="SAM" id="MobiDB-lite"/>
    </source>
</evidence>
<dbReference type="WBParaSite" id="MCU_009060-RA">
    <property type="protein sequence ID" value="MCU_009060-RA"/>
    <property type="gene ID" value="MCU_009060"/>
</dbReference>
<protein>
    <submittedName>
        <fullName evidence="2">WS_DGAT_C domain-containing protein</fullName>
    </submittedName>
</protein>
<accession>A0A5K3FK43</accession>